<dbReference type="Pfam" id="PF13685">
    <property type="entry name" value="Fe-ADH_2"/>
    <property type="match status" value="1"/>
</dbReference>
<keyword evidence="10 11" id="KW-1208">Phospholipid metabolism</keyword>
<keyword evidence="9 11" id="KW-0594">Phospholipid biosynthesis</keyword>
<feature type="binding site" evidence="11">
    <location>
        <position position="126"/>
    </location>
    <ligand>
        <name>substrate</name>
    </ligand>
</feature>
<comment type="subcellular location">
    <subcellularLocation>
        <location evidence="11">Cytoplasm</location>
    </subcellularLocation>
</comment>
<keyword evidence="6 11" id="KW-0560">Oxidoreductase</keyword>
<gene>
    <name evidence="11" type="primary">egsA</name>
    <name evidence="15" type="ORF">ENS19_00625</name>
</gene>
<dbReference type="GO" id="GO:0046872">
    <property type="term" value="F:metal ion binding"/>
    <property type="evidence" value="ECO:0007669"/>
    <property type="project" value="UniProtKB-KW"/>
</dbReference>
<comment type="caution">
    <text evidence="15">The sequence shown here is derived from an EMBL/GenBank/DDBJ whole genome shotgun (WGS) entry which is preliminary data.</text>
</comment>
<evidence type="ECO:0000256" key="11">
    <source>
        <dbReference type="HAMAP-Rule" id="MF_00497"/>
    </source>
</evidence>
<feature type="binding site" evidence="12">
    <location>
        <position position="253"/>
    </location>
    <ligand>
        <name>glycerol</name>
        <dbReference type="ChEBI" id="CHEBI:17754"/>
    </ligand>
</feature>
<dbReference type="Gene3D" id="3.40.50.1970">
    <property type="match status" value="1"/>
</dbReference>
<feature type="binding site" evidence="11 14">
    <location>
        <begin position="99"/>
        <end position="103"/>
    </location>
    <ligand>
        <name>NAD(+)</name>
        <dbReference type="ChEBI" id="CHEBI:57540"/>
    </ligand>
</feature>
<keyword evidence="1 11" id="KW-0963">Cytoplasm</keyword>
<evidence type="ECO:0000313" key="15">
    <source>
        <dbReference type="EMBL" id="HFK19770.1"/>
    </source>
</evidence>
<dbReference type="AlphaFoldDB" id="A0A7C3IWA6"/>
<dbReference type="PIRSF" id="PIRSF000112">
    <property type="entry name" value="Glycerol_dehydrogenase"/>
    <property type="match status" value="1"/>
</dbReference>
<dbReference type="GO" id="GO:0050492">
    <property type="term" value="F:glycerol-1-phosphate dehydrogenase [NAD(P)+] activity"/>
    <property type="evidence" value="ECO:0007669"/>
    <property type="project" value="UniProtKB-UniRule"/>
</dbReference>
<reference evidence="15" key="1">
    <citation type="journal article" date="2020" name="mSystems">
        <title>Genome- and Community-Level Interaction Insights into Carbon Utilization and Element Cycling Functions of Hydrothermarchaeota in Hydrothermal Sediment.</title>
        <authorList>
            <person name="Zhou Z."/>
            <person name="Liu Y."/>
            <person name="Xu W."/>
            <person name="Pan J."/>
            <person name="Luo Z.H."/>
            <person name="Li M."/>
        </authorList>
    </citation>
    <scope>NUCLEOTIDE SEQUENCE [LARGE SCALE GENOMIC DNA]</scope>
    <source>
        <strain evidence="15">SpSt-468</strain>
    </source>
</reference>
<name>A0A7C3IWA6_9CREN</name>
<feature type="binding site" evidence="11">
    <location>
        <position position="173"/>
    </location>
    <ligand>
        <name>substrate</name>
    </ligand>
</feature>
<evidence type="ECO:0000256" key="9">
    <source>
        <dbReference type="ARBA" id="ARBA00023209"/>
    </source>
</evidence>
<feature type="binding site" evidence="13">
    <location>
        <position position="126"/>
    </location>
    <ligand>
        <name>glycerol</name>
        <dbReference type="ChEBI" id="CHEBI:17754"/>
    </ligand>
</feature>
<feature type="binding site" evidence="11 14">
    <location>
        <position position="130"/>
    </location>
    <ligand>
        <name>NAD(+)</name>
        <dbReference type="ChEBI" id="CHEBI:57540"/>
    </ligand>
</feature>
<comment type="catalytic activity">
    <reaction evidence="11">
        <text>sn-glycerol 1-phosphate + NAD(+) = dihydroxyacetone phosphate + NADH + H(+)</text>
        <dbReference type="Rhea" id="RHEA:21412"/>
        <dbReference type="ChEBI" id="CHEBI:15378"/>
        <dbReference type="ChEBI" id="CHEBI:57540"/>
        <dbReference type="ChEBI" id="CHEBI:57642"/>
        <dbReference type="ChEBI" id="CHEBI:57685"/>
        <dbReference type="ChEBI" id="CHEBI:57945"/>
        <dbReference type="EC" id="1.1.1.261"/>
    </reaction>
</comment>
<comment type="pathway">
    <text evidence="11">Membrane lipid metabolism; glycerophospholipid metabolism.</text>
</comment>
<feature type="binding site" evidence="11">
    <location>
        <position position="257"/>
    </location>
    <ligand>
        <name>substrate</name>
    </ligand>
</feature>
<keyword evidence="8 11" id="KW-0443">Lipid metabolism</keyword>
<feature type="binding site" evidence="11 14">
    <location>
        <begin position="121"/>
        <end position="124"/>
    </location>
    <ligand>
        <name>NAD(+)</name>
        <dbReference type="ChEBI" id="CHEBI:57540"/>
    </ligand>
</feature>
<feature type="binding site" evidence="11">
    <location>
        <position position="269"/>
    </location>
    <ligand>
        <name>Zn(2+)</name>
        <dbReference type="ChEBI" id="CHEBI:29105"/>
        <note>catalytic</note>
    </ligand>
</feature>
<evidence type="ECO:0000256" key="5">
    <source>
        <dbReference type="ARBA" id="ARBA00022857"/>
    </source>
</evidence>
<evidence type="ECO:0000256" key="4">
    <source>
        <dbReference type="ARBA" id="ARBA00022833"/>
    </source>
</evidence>
<dbReference type="SUPFAM" id="SSF56796">
    <property type="entry name" value="Dehydroquinate synthase-like"/>
    <property type="match status" value="1"/>
</dbReference>
<keyword evidence="3 11" id="KW-0479">Metal-binding</keyword>
<evidence type="ECO:0000256" key="10">
    <source>
        <dbReference type="ARBA" id="ARBA00023264"/>
    </source>
</evidence>
<protein>
    <recommendedName>
        <fullName evidence="11">Glycerol-1-phosphate dehydrogenase [NAD(P)+]</fullName>
        <shortName evidence="11">G1P dehydrogenase</shortName>
        <shortName evidence="11">G1PDH</shortName>
        <ecNumber evidence="11">1.1.1.261</ecNumber>
    </recommendedName>
    <alternativeName>
        <fullName evidence="11">Enantiomeric glycerophosphate synthase</fullName>
    </alternativeName>
    <alternativeName>
        <fullName evidence="11">sn-glycerol-1-phosphate dehydrogenase</fullName>
    </alternativeName>
</protein>
<feature type="binding site" evidence="11">
    <location>
        <position position="173"/>
    </location>
    <ligand>
        <name>Zn(2+)</name>
        <dbReference type="ChEBI" id="CHEBI:29105"/>
        <note>catalytic</note>
    </ligand>
</feature>
<keyword evidence="5 11" id="KW-0521">NADP</keyword>
<sequence>MKMMHIHAINLPRFVIVGPNVLPLIKDVMSRLNVSGDVLLVCGETYTKVPAGFVKSSLEEAGLRVHTVEVCDASEASVKLVQDTARDTRSSMAVCVGGGKSIDVAKLASHREGIPFVSIPTSASHDGIASPNASVKNASGSISVMAQPPIALLADTEIIARSPRRFIISGCGDIIAKFTAVRDWALAHRLRGDYYGEYAASLALMSAELVTENIDLIARGLDVGVRVVIEALISCGYSMCIAGSSRPCSGSEHLFSHALEKLNAGKAMHGERCGVGTIMMMYLHGGDWKGVKDVLCKIGAPTTARGLGVTEDQLIDALTIAHTIRPDRYTILGEKGITKEAAEDLARITGVIS</sequence>
<dbReference type="GO" id="GO:0006650">
    <property type="term" value="P:glycerophospholipid metabolic process"/>
    <property type="evidence" value="ECO:0007669"/>
    <property type="project" value="UniProtKB-UniRule"/>
</dbReference>
<proteinExistence type="inferred from homology"/>
<keyword evidence="7 11" id="KW-0520">NAD</keyword>
<dbReference type="GO" id="GO:0008654">
    <property type="term" value="P:phospholipid biosynthetic process"/>
    <property type="evidence" value="ECO:0007669"/>
    <property type="project" value="UniProtKB-KW"/>
</dbReference>
<organism evidence="15">
    <name type="scientific">Candidatus Methanomethylicus mesodigestus</name>
    <dbReference type="NCBI Taxonomy" id="1867258"/>
    <lineage>
        <taxon>Archaea</taxon>
        <taxon>Thermoproteota</taxon>
        <taxon>Methanosuratincolia</taxon>
        <taxon>Candidatus Methanomethylicales</taxon>
        <taxon>Candidatus Methanomethylicaceae</taxon>
        <taxon>Candidatus Methanomethylicus</taxon>
    </lineage>
</organism>
<evidence type="ECO:0000256" key="13">
    <source>
        <dbReference type="PIRSR" id="PIRSR000112-2"/>
    </source>
</evidence>
<dbReference type="InterPro" id="IPR023002">
    <property type="entry name" value="G1P_dehydrogenase_arc"/>
</dbReference>
<evidence type="ECO:0000256" key="8">
    <source>
        <dbReference type="ARBA" id="ARBA00023098"/>
    </source>
</evidence>
<feature type="binding site" evidence="12">
    <location>
        <position position="269"/>
    </location>
    <ligand>
        <name>glycerol</name>
        <dbReference type="ChEBI" id="CHEBI:17754"/>
    </ligand>
</feature>
<evidence type="ECO:0000256" key="14">
    <source>
        <dbReference type="PIRSR" id="PIRSR000112-3"/>
    </source>
</evidence>
<keyword evidence="2 11" id="KW-0444">Lipid biosynthesis</keyword>
<dbReference type="EC" id="1.1.1.261" evidence="11"/>
<evidence type="ECO:0000256" key="7">
    <source>
        <dbReference type="ARBA" id="ARBA00023027"/>
    </source>
</evidence>
<dbReference type="EMBL" id="DSTX01000001">
    <property type="protein sequence ID" value="HFK19770.1"/>
    <property type="molecule type" value="Genomic_DNA"/>
</dbReference>
<evidence type="ECO:0000256" key="1">
    <source>
        <dbReference type="ARBA" id="ARBA00022490"/>
    </source>
</evidence>
<evidence type="ECO:0000256" key="3">
    <source>
        <dbReference type="ARBA" id="ARBA00022723"/>
    </source>
</evidence>
<comment type="function">
    <text evidence="11">Catalyzes the NAD(P)H-dependent reduction of dihydroxyacetonephosphate (DHAP or glycerone phosphate) to glycerol 1-phosphate (G1P). The G1P thus generated is used as the glycerophosphate backbone of phospholipids in the cellular membranes of Archaea.</text>
</comment>
<dbReference type="Gene3D" id="1.20.1090.10">
    <property type="entry name" value="Dehydroquinate synthase-like - alpha domain"/>
    <property type="match status" value="1"/>
</dbReference>
<comment type="catalytic activity">
    <reaction evidence="11">
        <text>sn-glycerol 1-phosphate + NADP(+) = dihydroxyacetone phosphate + NADPH + H(+)</text>
        <dbReference type="Rhea" id="RHEA:21416"/>
        <dbReference type="ChEBI" id="CHEBI:15378"/>
        <dbReference type="ChEBI" id="CHEBI:57642"/>
        <dbReference type="ChEBI" id="CHEBI:57685"/>
        <dbReference type="ChEBI" id="CHEBI:57783"/>
        <dbReference type="ChEBI" id="CHEBI:58349"/>
        <dbReference type="EC" id="1.1.1.261"/>
    </reaction>
</comment>
<feature type="binding site" evidence="12">
    <location>
        <position position="173"/>
    </location>
    <ligand>
        <name>glycerol</name>
        <dbReference type="ChEBI" id="CHEBI:17754"/>
    </ligand>
</feature>
<dbReference type="GO" id="GO:0005737">
    <property type="term" value="C:cytoplasm"/>
    <property type="evidence" value="ECO:0007669"/>
    <property type="project" value="UniProtKB-SubCell"/>
</dbReference>
<dbReference type="PANTHER" id="PTHR43616:SF5">
    <property type="entry name" value="GLYCEROL DEHYDROGENASE 1"/>
    <property type="match status" value="1"/>
</dbReference>
<dbReference type="PANTHER" id="PTHR43616">
    <property type="entry name" value="GLYCEROL DEHYDROGENASE"/>
    <property type="match status" value="1"/>
</dbReference>
<dbReference type="InterPro" id="IPR032837">
    <property type="entry name" value="G1PDH"/>
</dbReference>
<dbReference type="InterPro" id="IPR016205">
    <property type="entry name" value="Glycerol_DH"/>
</dbReference>
<dbReference type="CDD" id="cd08173">
    <property type="entry name" value="Gro1PDH"/>
    <property type="match status" value="1"/>
</dbReference>
<dbReference type="UniPathway" id="UPA00940"/>
<dbReference type="NCBIfam" id="NF002022">
    <property type="entry name" value="PRK00843.1"/>
    <property type="match status" value="1"/>
</dbReference>
<accession>A0A7C3IWA6</accession>
<evidence type="ECO:0000256" key="6">
    <source>
        <dbReference type="ARBA" id="ARBA00023002"/>
    </source>
</evidence>
<comment type="cofactor">
    <cofactor evidence="11 12">
        <name>Zn(2+)</name>
        <dbReference type="ChEBI" id="CHEBI:29105"/>
    </cofactor>
    <text evidence="11 12">Binds 1 zinc ion per subunit.</text>
</comment>
<feature type="binding site" evidence="11">
    <location>
        <position position="253"/>
    </location>
    <ligand>
        <name>Zn(2+)</name>
        <dbReference type="ChEBI" id="CHEBI:29105"/>
        <note>catalytic</note>
    </ligand>
</feature>
<keyword evidence="4 11" id="KW-0862">Zinc</keyword>
<dbReference type="HAMAP" id="MF_00497_A">
    <property type="entry name" value="G1P_dehydrogenase_A"/>
    <property type="match status" value="1"/>
</dbReference>
<evidence type="ECO:0000256" key="12">
    <source>
        <dbReference type="PIRSR" id="PIRSR000112-1"/>
    </source>
</evidence>
<comment type="similarity">
    <text evidence="11">Belongs to the glycerol-1-phosphate dehydrogenase family.</text>
</comment>
<evidence type="ECO:0000256" key="2">
    <source>
        <dbReference type="ARBA" id="ARBA00022516"/>
    </source>
</evidence>